<dbReference type="EMBL" id="CP036290">
    <property type="protein sequence ID" value="QDU86617.1"/>
    <property type="molecule type" value="Genomic_DNA"/>
</dbReference>
<protein>
    <submittedName>
        <fullName evidence="1">Uncharacterized protein</fullName>
    </submittedName>
</protein>
<accession>A0A518D571</accession>
<sequence>MKRKVLLGAILWTLLITLGHVQLNVGWARLADEMRILVGGERQELVVGFLPVT</sequence>
<reference evidence="1 2" key="1">
    <citation type="submission" date="2019-02" db="EMBL/GenBank/DDBJ databases">
        <title>Deep-cultivation of Planctomycetes and their phenomic and genomic characterization uncovers novel biology.</title>
        <authorList>
            <person name="Wiegand S."/>
            <person name="Jogler M."/>
            <person name="Boedeker C."/>
            <person name="Pinto D."/>
            <person name="Vollmers J."/>
            <person name="Rivas-Marin E."/>
            <person name="Kohn T."/>
            <person name="Peeters S.H."/>
            <person name="Heuer A."/>
            <person name="Rast P."/>
            <person name="Oberbeckmann S."/>
            <person name="Bunk B."/>
            <person name="Jeske O."/>
            <person name="Meyerdierks A."/>
            <person name="Storesund J.E."/>
            <person name="Kallscheuer N."/>
            <person name="Luecker S."/>
            <person name="Lage O.M."/>
            <person name="Pohl T."/>
            <person name="Merkel B.J."/>
            <person name="Hornburger P."/>
            <person name="Mueller R.-W."/>
            <person name="Bruemmer F."/>
            <person name="Labrenz M."/>
            <person name="Spormann A.M."/>
            <person name="Op den Camp H."/>
            <person name="Overmann J."/>
            <person name="Amann R."/>
            <person name="Jetten M.S.M."/>
            <person name="Mascher T."/>
            <person name="Medema M.H."/>
            <person name="Devos D.P."/>
            <person name="Kaster A.-K."/>
            <person name="Ovreas L."/>
            <person name="Rohde M."/>
            <person name="Galperin M.Y."/>
            <person name="Jogler C."/>
        </authorList>
    </citation>
    <scope>NUCLEOTIDE SEQUENCE [LARGE SCALE GENOMIC DNA]</scope>
    <source>
        <strain evidence="1 2">Pla163</strain>
    </source>
</reference>
<evidence type="ECO:0000313" key="2">
    <source>
        <dbReference type="Proteomes" id="UP000319342"/>
    </source>
</evidence>
<gene>
    <name evidence="1" type="ORF">Pla163_37680</name>
</gene>
<dbReference type="AlphaFoldDB" id="A0A518D571"/>
<evidence type="ECO:0000313" key="1">
    <source>
        <dbReference type="EMBL" id="QDU86617.1"/>
    </source>
</evidence>
<keyword evidence="2" id="KW-1185">Reference proteome</keyword>
<dbReference type="RefSeq" id="WP_419186132.1">
    <property type="nucleotide sequence ID" value="NZ_CP036290.1"/>
</dbReference>
<organism evidence="1 2">
    <name type="scientific">Rohdeia mirabilis</name>
    <dbReference type="NCBI Taxonomy" id="2528008"/>
    <lineage>
        <taxon>Bacteria</taxon>
        <taxon>Pseudomonadati</taxon>
        <taxon>Planctomycetota</taxon>
        <taxon>Planctomycetia</taxon>
        <taxon>Planctomycetia incertae sedis</taxon>
        <taxon>Rohdeia</taxon>
    </lineage>
</organism>
<name>A0A518D571_9BACT</name>
<proteinExistence type="predicted"/>
<dbReference type="Proteomes" id="UP000319342">
    <property type="component" value="Chromosome"/>
</dbReference>